<feature type="coiled-coil region" evidence="1">
    <location>
        <begin position="82"/>
        <end position="189"/>
    </location>
</feature>
<evidence type="ECO:0000256" key="1">
    <source>
        <dbReference type="SAM" id="Coils"/>
    </source>
</evidence>
<reference evidence="3" key="1">
    <citation type="submission" date="2021-01" db="EMBL/GenBank/DDBJ databases">
        <authorList>
            <person name="Corre E."/>
            <person name="Pelletier E."/>
            <person name="Niang G."/>
            <person name="Scheremetjew M."/>
            <person name="Finn R."/>
            <person name="Kale V."/>
            <person name="Holt S."/>
            <person name="Cochrane G."/>
            <person name="Meng A."/>
            <person name="Brown T."/>
            <person name="Cohen L."/>
        </authorList>
    </citation>
    <scope>NUCLEOTIDE SEQUENCE</scope>
    <source>
        <strain evidence="3">MM31A-1</strain>
    </source>
</reference>
<dbReference type="AlphaFoldDB" id="A0A7S3Q2Z1"/>
<feature type="compositionally biased region" description="Low complexity" evidence="2">
    <location>
        <begin position="13"/>
        <end position="24"/>
    </location>
</feature>
<dbReference type="EMBL" id="HBIO01011400">
    <property type="protein sequence ID" value="CAE0464030.1"/>
    <property type="molecule type" value="Transcribed_RNA"/>
</dbReference>
<evidence type="ECO:0000256" key="2">
    <source>
        <dbReference type="SAM" id="MobiDB-lite"/>
    </source>
</evidence>
<accession>A0A7S3Q2Z1</accession>
<evidence type="ECO:0000313" key="3">
    <source>
        <dbReference type="EMBL" id="CAE0464030.1"/>
    </source>
</evidence>
<proteinExistence type="predicted"/>
<organism evidence="3">
    <name type="scientific">Chaetoceros debilis</name>
    <dbReference type="NCBI Taxonomy" id="122233"/>
    <lineage>
        <taxon>Eukaryota</taxon>
        <taxon>Sar</taxon>
        <taxon>Stramenopiles</taxon>
        <taxon>Ochrophyta</taxon>
        <taxon>Bacillariophyta</taxon>
        <taxon>Coscinodiscophyceae</taxon>
        <taxon>Chaetocerotophycidae</taxon>
        <taxon>Chaetocerotales</taxon>
        <taxon>Chaetocerotaceae</taxon>
        <taxon>Chaetoceros</taxon>
    </lineage>
</organism>
<name>A0A7S3Q2Z1_9STRA</name>
<gene>
    <name evidence="3" type="ORF">CDEB00056_LOCUS8871</name>
</gene>
<feature type="region of interest" description="Disordered" evidence="2">
    <location>
        <begin position="1"/>
        <end position="27"/>
    </location>
</feature>
<sequence length="417" mass="47274">MDSSISMRKRARTGASETSETGTTVRNVSFNMIPKTSSSQSQSQSHSPSVTSLMTTISSLQTELSSVTSQRRLDGIQHSNTTQRLNRHIQALETDASEAQNMVEEIRTESEGQMEAMKERRNQAVNEAREWEDRYWNIKDGSENSEDNEALQQQLRVSQHQKDFLDQKCHNLERELQSLKHTFSGQKAQTETAADIVDSSDDEADILGTATATATPKKSKPEANVNVTTKNENENILLSPAPPAVLSELNRTRVQLAEANLAIRQNNRTLTDLQSQADQMITYRESFTSLQKDHTTLTADFKKVTREREALRLMEGRWKDFRGMLVKNKLGSETIDSSVAAVAVAVDENVPPEIATVIRHQQDLEHTIQQYKMEQTTFKSQLEETNNHMRLFFSTSKTNKTECQKLQSEMMKIKKIY</sequence>
<protein>
    <submittedName>
        <fullName evidence="3">Uncharacterized protein</fullName>
    </submittedName>
</protein>
<keyword evidence="1" id="KW-0175">Coiled coil</keyword>